<evidence type="ECO:0000313" key="1">
    <source>
        <dbReference type="EMBL" id="CZF79620.1"/>
    </source>
</evidence>
<proteinExistence type="predicted"/>
<organism evidence="1 2">
    <name type="scientific">Grimontia marina</name>
    <dbReference type="NCBI Taxonomy" id="646534"/>
    <lineage>
        <taxon>Bacteria</taxon>
        <taxon>Pseudomonadati</taxon>
        <taxon>Pseudomonadota</taxon>
        <taxon>Gammaproteobacteria</taxon>
        <taxon>Vibrionales</taxon>
        <taxon>Vibrionaceae</taxon>
        <taxon>Grimontia</taxon>
    </lineage>
</organism>
<dbReference type="RefSeq" id="WP_062706540.1">
    <property type="nucleotide sequence ID" value="NZ_CAWRCI010000007.1"/>
</dbReference>
<accession>A0A128EZP6</accession>
<dbReference type="PROSITE" id="PS51257">
    <property type="entry name" value="PROKAR_LIPOPROTEIN"/>
    <property type="match status" value="1"/>
</dbReference>
<dbReference type="Proteomes" id="UP000073601">
    <property type="component" value="Unassembled WGS sequence"/>
</dbReference>
<keyword evidence="2" id="KW-1185">Reference proteome</keyword>
<reference evidence="2" key="1">
    <citation type="submission" date="2016-02" db="EMBL/GenBank/DDBJ databases">
        <authorList>
            <person name="Rodrigo-Torres Lidia"/>
            <person name="Arahal R.David."/>
        </authorList>
    </citation>
    <scope>NUCLEOTIDE SEQUENCE [LARGE SCALE GENOMIC DNA]</scope>
    <source>
        <strain evidence="2">CECT 8713</strain>
    </source>
</reference>
<dbReference type="AlphaFoldDB" id="A0A128EZP6"/>
<evidence type="ECO:0000313" key="2">
    <source>
        <dbReference type="Proteomes" id="UP000073601"/>
    </source>
</evidence>
<dbReference type="EMBL" id="FIZY01000007">
    <property type="protein sequence ID" value="CZF79620.1"/>
    <property type="molecule type" value="Genomic_DNA"/>
</dbReference>
<name>A0A128EZP6_9GAMM</name>
<gene>
    <name evidence="1" type="ORF">GMA8713_01050</name>
</gene>
<protein>
    <submittedName>
        <fullName evidence="1">Uncharacterized protein</fullName>
    </submittedName>
</protein>
<sequence length="161" mass="18206">MRLITIILITVVLCSCEGNHIKDSLKGQATLQNSSKEIKHGPRLIEWYGLSFESIGNKKLRHSFNERKVDAGHQVFSGRKDVVGKVIYSSNISWLAPIEPSWESYFTFSLNIQPGETYTLQSEVNNGIAILWVVNSKGDTVIEPLKKTMKLTPWSSRQNNK</sequence>